<dbReference type="Proteomes" id="UP000318681">
    <property type="component" value="Unassembled WGS sequence"/>
</dbReference>
<feature type="signal peptide" evidence="1">
    <location>
        <begin position="1"/>
        <end position="22"/>
    </location>
</feature>
<reference evidence="2 3" key="1">
    <citation type="submission" date="2019-07" db="EMBL/GenBank/DDBJ databases">
        <title>Sphingomonas solaris sp. nov., isolated from a solar panel from Boston, Massachusetts.</title>
        <authorList>
            <person name="Tanner K."/>
            <person name="Pascual J."/>
            <person name="Mancuso C."/>
            <person name="Pereto J."/>
            <person name="Khalil A."/>
            <person name="Vilanova C."/>
        </authorList>
    </citation>
    <scope>NUCLEOTIDE SEQUENCE [LARGE SCALE GENOMIC DNA]</scope>
    <source>
        <strain evidence="2 3">R4DWN</strain>
    </source>
</reference>
<evidence type="ECO:0000313" key="2">
    <source>
        <dbReference type="EMBL" id="TVV71027.1"/>
    </source>
</evidence>
<protein>
    <recommendedName>
        <fullName evidence="4">UrcA family protein</fullName>
    </recommendedName>
</protein>
<sequence>MLAKTICAAMLASAVVAPPVLASAQAPGVESARQIIAERLSADLSPKQIGVLNIVAHATASAIICPRINMNDEAIKGALTAVINEQLPDLKSEADRSAFRDRTLVGFGALVGLMVDEAAPKKAAFCTAAEAEMREEGTRSFVRPAPSPAK</sequence>
<comment type="caution">
    <text evidence="2">The sequence shown here is derived from an EMBL/GenBank/DDBJ whole genome shotgun (WGS) entry which is preliminary data.</text>
</comment>
<keyword evidence="1" id="KW-0732">Signal</keyword>
<feature type="chain" id="PRO_5022042802" description="UrcA family protein" evidence="1">
    <location>
        <begin position="23"/>
        <end position="150"/>
    </location>
</feature>
<dbReference type="EMBL" id="VNIM01000100">
    <property type="protein sequence ID" value="TVV71027.1"/>
    <property type="molecule type" value="Genomic_DNA"/>
</dbReference>
<evidence type="ECO:0000256" key="1">
    <source>
        <dbReference type="SAM" id="SignalP"/>
    </source>
</evidence>
<dbReference type="AlphaFoldDB" id="A0A558QVD0"/>
<name>A0A558QVD0_9SPHN</name>
<dbReference type="RefSeq" id="WP_145154802.1">
    <property type="nucleotide sequence ID" value="NZ_VNIM01000100.1"/>
</dbReference>
<keyword evidence="3" id="KW-1185">Reference proteome</keyword>
<evidence type="ECO:0000313" key="3">
    <source>
        <dbReference type="Proteomes" id="UP000318681"/>
    </source>
</evidence>
<accession>A0A558QVD0</accession>
<organism evidence="2 3">
    <name type="scientific">Alterirhizorhabdus solaris</name>
    <dbReference type="NCBI Taxonomy" id="2529389"/>
    <lineage>
        <taxon>Bacteria</taxon>
        <taxon>Pseudomonadati</taxon>
        <taxon>Pseudomonadota</taxon>
        <taxon>Alphaproteobacteria</taxon>
        <taxon>Sphingomonadales</taxon>
        <taxon>Rhizorhabdaceae</taxon>
        <taxon>Alterirhizorhabdus</taxon>
    </lineage>
</organism>
<proteinExistence type="predicted"/>
<gene>
    <name evidence="2" type="ORF">FOY91_17755</name>
</gene>
<evidence type="ECO:0008006" key="4">
    <source>
        <dbReference type="Google" id="ProtNLM"/>
    </source>
</evidence>